<evidence type="ECO:0000313" key="1">
    <source>
        <dbReference type="EMBL" id="AJD43837.1"/>
    </source>
</evidence>
<organism evidence="1 2">
    <name type="scientific">Rhizobium gallicum bv. gallicum R602sp</name>
    <dbReference type="NCBI Taxonomy" id="1041138"/>
    <lineage>
        <taxon>Bacteria</taxon>
        <taxon>Pseudomonadati</taxon>
        <taxon>Pseudomonadota</taxon>
        <taxon>Alphaproteobacteria</taxon>
        <taxon>Hyphomicrobiales</taxon>
        <taxon>Rhizobiaceae</taxon>
        <taxon>Rhizobium/Agrobacterium group</taxon>
        <taxon>Rhizobium</taxon>
    </lineage>
</organism>
<keyword evidence="2" id="KW-1185">Reference proteome</keyword>
<dbReference type="Proteomes" id="UP000031368">
    <property type="component" value="Plasmid pRgalR602b"/>
</dbReference>
<proteinExistence type="predicted"/>
<geneLocation type="plasmid" evidence="1 2">
    <name>pRgalR602b</name>
</geneLocation>
<evidence type="ECO:0000313" key="2">
    <source>
        <dbReference type="Proteomes" id="UP000031368"/>
    </source>
</evidence>
<reference evidence="1 2" key="1">
    <citation type="submission" date="2013-11" db="EMBL/GenBank/DDBJ databases">
        <title>Complete genome sequence of Rhizobium gallicum bv. gallicum R602.</title>
        <authorList>
            <person name="Bustos P."/>
            <person name="Santamaria R.I."/>
            <person name="Lozano L."/>
            <person name="Acosta J.L."/>
            <person name="Ormeno-Orrillo E."/>
            <person name="Rogel M.A."/>
            <person name="Romero D."/>
            <person name="Cevallos M.A."/>
            <person name="Martinez-Romero E."/>
            <person name="Gonzalez V."/>
        </authorList>
    </citation>
    <scope>NUCLEOTIDE SEQUENCE [LARGE SCALE GENOMIC DNA]</scope>
    <source>
        <strain evidence="1 2">R602</strain>
        <plasmid evidence="1 2">pRgalR602b</plasmid>
    </source>
</reference>
<dbReference type="AlphaFoldDB" id="A0A0B4XBB6"/>
<gene>
    <name evidence="1" type="ORF">RGR602_PB00303</name>
</gene>
<evidence type="ECO:0008006" key="3">
    <source>
        <dbReference type="Google" id="ProtNLM"/>
    </source>
</evidence>
<accession>A0A0B4XBB6</accession>
<dbReference type="HOGENOM" id="CLU_3029237_0_0_5"/>
<dbReference type="KEGG" id="rga:RGR602_PB00303"/>
<sequence length="55" mass="6158">MGEIGKVMGHRHVQTTAIYAKVDQTRFTNKSLRTVQMAVKAWRQESALEIALVTG</sequence>
<dbReference type="EMBL" id="CP006879">
    <property type="protein sequence ID" value="AJD43837.1"/>
    <property type="molecule type" value="Genomic_DNA"/>
</dbReference>
<protein>
    <recommendedName>
        <fullName evidence="3">Integrase</fullName>
    </recommendedName>
</protein>
<name>A0A0B4XBB6_9HYPH</name>
<keyword evidence="1" id="KW-0614">Plasmid</keyword>